<dbReference type="SUPFAM" id="SSF53067">
    <property type="entry name" value="Actin-like ATPase domain"/>
    <property type="match status" value="2"/>
</dbReference>
<protein>
    <submittedName>
        <fullName evidence="1">Uncharacterized protein</fullName>
    </submittedName>
</protein>
<dbReference type="PANTHER" id="PTHR14187:SF5">
    <property type="entry name" value="HEAT SHOCK 70 KDA PROTEIN 12A"/>
    <property type="match status" value="1"/>
</dbReference>
<gene>
    <name evidence="1" type="ORF">AMATHDRAFT_8154</name>
</gene>
<reference evidence="1 2" key="1">
    <citation type="submission" date="2014-02" db="EMBL/GenBank/DDBJ databases">
        <title>Transposable element dynamics among asymbiotic and ectomycorrhizal Amanita fungi.</title>
        <authorList>
            <consortium name="DOE Joint Genome Institute"/>
            <person name="Hess J."/>
            <person name="Skrede I."/>
            <person name="Wolfe B."/>
            <person name="LaButti K."/>
            <person name="Ohm R.A."/>
            <person name="Grigoriev I.V."/>
            <person name="Pringle A."/>
        </authorList>
    </citation>
    <scope>NUCLEOTIDE SEQUENCE [LARGE SCALE GENOMIC DNA]</scope>
    <source>
        <strain evidence="1 2">SKay4041</strain>
    </source>
</reference>
<evidence type="ECO:0000313" key="2">
    <source>
        <dbReference type="Proteomes" id="UP000242287"/>
    </source>
</evidence>
<dbReference type="OrthoDB" id="2963168at2759"/>
<dbReference type="STRING" id="703135.A0A2A9NA04"/>
<dbReference type="CDD" id="cd10170">
    <property type="entry name" value="ASKHA_NBD_HSP70"/>
    <property type="match status" value="1"/>
</dbReference>
<dbReference type="Gene3D" id="3.90.640.10">
    <property type="entry name" value="Actin, Chain A, domain 4"/>
    <property type="match status" value="1"/>
</dbReference>
<dbReference type="PANTHER" id="PTHR14187">
    <property type="entry name" value="ALPHA KINASE/ELONGATION FACTOR 2 KINASE"/>
    <property type="match status" value="1"/>
</dbReference>
<accession>A0A2A9NA04</accession>
<sequence length="596" mass="66571">MPGPEAQRQPYGGLKRGLVMALDIGTTFSGVSYAILEPNQVPKIHGVTQYPGQANGGDSKIPSIVCYDSSGKVFAVGAETDPDINPDLLYEDGIERAEWFKLHIKLPHLNQEQNLKLEQMPKLPPNKTGVDAYGDLLAYLYQATKTYICQRQGSDIWDSVANNVDYILTHPNGWEGKQQSELRRAARLAGLVNNEADALKKVHFVTEGEASLHFCLSKIPTALDQHGKDGVMVVDAGGGTIDISTYTRVSENNFKEIAPTECLYQGSVFVTRRATFFLQKLLARSKFNSTEIIDTMTKFFSKTTKTSFKTPSKTYFIRFGRGSDNDNEYGIKAGSLKISGHEIAGFFEPAIKGIIENIEKQSKNSTKPIRAVFLVGGFSTSDYLFARLEEHFKSRNIKILRPDAYLNKAVPEGAVSYHLDHCVTSRMSKFSYGIRASEVYDVDNAEHKARESTAFYSLSGVRRVPGGFSTILAKAVEVSETREFRDSFGNTLNQEEFNNFKIKTIPIRCYRGEENKAPRWFDEAPGKFESLCEISADLTPIKSSIKPQYKESTPYYVIDYDVILLFGLTELRAQIGWKENGVEKRGPASVVYDSQL</sequence>
<evidence type="ECO:0000313" key="1">
    <source>
        <dbReference type="EMBL" id="PFH46144.1"/>
    </source>
</evidence>
<dbReference type="Gene3D" id="3.30.420.40">
    <property type="match status" value="2"/>
</dbReference>
<keyword evidence="2" id="KW-1185">Reference proteome</keyword>
<organism evidence="1 2">
    <name type="scientific">Amanita thiersii Skay4041</name>
    <dbReference type="NCBI Taxonomy" id="703135"/>
    <lineage>
        <taxon>Eukaryota</taxon>
        <taxon>Fungi</taxon>
        <taxon>Dikarya</taxon>
        <taxon>Basidiomycota</taxon>
        <taxon>Agaricomycotina</taxon>
        <taxon>Agaricomycetes</taxon>
        <taxon>Agaricomycetidae</taxon>
        <taxon>Agaricales</taxon>
        <taxon>Pluteineae</taxon>
        <taxon>Amanitaceae</taxon>
        <taxon>Amanita</taxon>
    </lineage>
</organism>
<proteinExistence type="predicted"/>
<dbReference type="AlphaFoldDB" id="A0A2A9NA04"/>
<name>A0A2A9NA04_9AGAR</name>
<dbReference type="InterPro" id="IPR043129">
    <property type="entry name" value="ATPase_NBD"/>
</dbReference>
<dbReference type="Proteomes" id="UP000242287">
    <property type="component" value="Unassembled WGS sequence"/>
</dbReference>
<dbReference type="EMBL" id="KZ302229">
    <property type="protein sequence ID" value="PFH46144.1"/>
    <property type="molecule type" value="Genomic_DNA"/>
</dbReference>